<evidence type="ECO:0000256" key="1">
    <source>
        <dbReference type="ARBA" id="ARBA00004196"/>
    </source>
</evidence>
<accession>A0A0D5CHQ6</accession>
<comment type="subcellular location">
    <subcellularLocation>
        <location evidence="1">Cell envelope</location>
    </subcellularLocation>
</comment>
<dbReference type="CDD" id="cd08492">
    <property type="entry name" value="PBP2_NikA_DppA_OppA_like_15"/>
    <property type="match status" value="1"/>
</dbReference>
<name>A0A0D5CHQ6_9MICO</name>
<dbReference type="PROSITE" id="PS51257">
    <property type="entry name" value="PROKAR_LIPOPROTEIN"/>
    <property type="match status" value="1"/>
</dbReference>
<dbReference type="InterPro" id="IPR000914">
    <property type="entry name" value="SBP_5_dom"/>
</dbReference>
<dbReference type="SUPFAM" id="SSF53850">
    <property type="entry name" value="Periplasmic binding protein-like II"/>
    <property type="match status" value="1"/>
</dbReference>
<evidence type="ECO:0000313" key="7">
    <source>
        <dbReference type="EMBL" id="AJW78830.1"/>
    </source>
</evidence>
<feature type="signal peptide" evidence="5">
    <location>
        <begin position="1"/>
        <end position="29"/>
    </location>
</feature>
<dbReference type="Gene3D" id="3.10.105.10">
    <property type="entry name" value="Dipeptide-binding Protein, Domain 3"/>
    <property type="match status" value="1"/>
</dbReference>
<proteinExistence type="inferred from homology"/>
<dbReference type="PANTHER" id="PTHR30290">
    <property type="entry name" value="PERIPLASMIC BINDING COMPONENT OF ABC TRANSPORTER"/>
    <property type="match status" value="1"/>
</dbReference>
<evidence type="ECO:0000256" key="5">
    <source>
        <dbReference type="SAM" id="SignalP"/>
    </source>
</evidence>
<evidence type="ECO:0000256" key="3">
    <source>
        <dbReference type="ARBA" id="ARBA00022448"/>
    </source>
</evidence>
<dbReference type="GO" id="GO:1904680">
    <property type="term" value="F:peptide transmembrane transporter activity"/>
    <property type="evidence" value="ECO:0007669"/>
    <property type="project" value="TreeGrafter"/>
</dbReference>
<evidence type="ECO:0000256" key="4">
    <source>
        <dbReference type="ARBA" id="ARBA00022729"/>
    </source>
</evidence>
<protein>
    <submittedName>
        <fullName evidence="7">Peptide ABC transporter substrate-binding protein</fullName>
    </submittedName>
</protein>
<evidence type="ECO:0000313" key="8">
    <source>
        <dbReference type="Proteomes" id="UP000032604"/>
    </source>
</evidence>
<dbReference type="GO" id="GO:0043190">
    <property type="term" value="C:ATP-binding cassette (ABC) transporter complex"/>
    <property type="evidence" value="ECO:0007669"/>
    <property type="project" value="InterPro"/>
</dbReference>
<dbReference type="OrthoDB" id="5240629at2"/>
<dbReference type="GO" id="GO:0030313">
    <property type="term" value="C:cell envelope"/>
    <property type="evidence" value="ECO:0007669"/>
    <property type="project" value="UniProtKB-SubCell"/>
</dbReference>
<dbReference type="RefSeq" id="WP_045527737.1">
    <property type="nucleotide sequence ID" value="NZ_CP011043.1"/>
</dbReference>
<feature type="chain" id="PRO_5002292086" evidence="5">
    <location>
        <begin position="30"/>
        <end position="548"/>
    </location>
</feature>
<dbReference type="GO" id="GO:0042597">
    <property type="term" value="C:periplasmic space"/>
    <property type="evidence" value="ECO:0007669"/>
    <property type="project" value="UniProtKB-ARBA"/>
</dbReference>
<keyword evidence="3" id="KW-0813">Transport</keyword>
<dbReference type="HOGENOM" id="CLU_017028_7_3_11"/>
<evidence type="ECO:0000256" key="2">
    <source>
        <dbReference type="ARBA" id="ARBA00005695"/>
    </source>
</evidence>
<dbReference type="EMBL" id="CP011043">
    <property type="protein sequence ID" value="AJW78830.1"/>
    <property type="molecule type" value="Genomic_DNA"/>
</dbReference>
<dbReference type="KEGG" id="cmh:VO01_06515"/>
<dbReference type="PATRIC" id="fig|33014.5.peg.1353"/>
<evidence type="ECO:0000259" key="6">
    <source>
        <dbReference type="Pfam" id="PF00496"/>
    </source>
</evidence>
<dbReference type="AlphaFoldDB" id="A0A0D5CHQ6"/>
<comment type="similarity">
    <text evidence="2">Belongs to the bacterial solute-binding protein 5 family.</text>
</comment>
<dbReference type="InterPro" id="IPR030678">
    <property type="entry name" value="Peptide/Ni-bd"/>
</dbReference>
<dbReference type="PANTHER" id="PTHR30290:SF10">
    <property type="entry name" value="PERIPLASMIC OLIGOPEPTIDE-BINDING PROTEIN-RELATED"/>
    <property type="match status" value="1"/>
</dbReference>
<dbReference type="Proteomes" id="UP000032604">
    <property type="component" value="Chromosome"/>
</dbReference>
<dbReference type="Gene3D" id="3.40.190.10">
    <property type="entry name" value="Periplasmic binding protein-like II"/>
    <property type="match status" value="1"/>
</dbReference>
<dbReference type="Pfam" id="PF00496">
    <property type="entry name" value="SBP_bac_5"/>
    <property type="match status" value="1"/>
</dbReference>
<sequence>MIPTSRTRALAGLGALAATALLLTGCTSATPEASTTPVSGGTLVYASGDAEPECLDPHVGGNYPQALVSSQFLEPLVSLDGKGGITPWLADSWTWSDDGLGLELKLRQGVTFTDGTPFDADAVVANIRHVQDPATLSSTGYLALQAITDATAVDASTVRLTLSTPDSALLESLSQPWLAMESPAGIARGTDANCAQPIGTGPFSVERWDRQQSISLVRNDAYSSPPADAAHTGPAYLERIDWRFLPDAASRYAALQSGEVDVIDNAQPDAIASATAGGALGELDAPRPGAANRIELNSGQAPFDDERVREAFIRAADVDAGITALFRGTAERSYSPLASTEPAAVSDPDLFGIDADRAARLLDEAGWSAKDADGIRTKDGQRLTLRFPVSTNQSIPAEQSLFEQIQATTKQVGFDVQLEPMDLASWYAALGDDAYELVSAPYTKAGPDVLRILYDTSGITPAPSGYFANHAKVSVPEIDQALAEARATTDLDRRNALYADVQRRVMAGHWILPLYDQQNHFLHGTAVQGLRALPSVSTPTLYDTWLAR</sequence>
<dbReference type="GO" id="GO:0015833">
    <property type="term" value="P:peptide transport"/>
    <property type="evidence" value="ECO:0007669"/>
    <property type="project" value="TreeGrafter"/>
</dbReference>
<reference evidence="7 8" key="1">
    <citation type="journal article" date="2015" name="Genome Announc.">
        <title>Complete Genome Sequence of Clavibacter michiganensis subsp. insidiosus R1-1 Using PacBio Single-Molecule Real-Time Technology.</title>
        <authorList>
            <person name="Lu Y."/>
            <person name="Samac D.A."/>
            <person name="Glazebrook J."/>
            <person name="Ishimaru C.A."/>
        </authorList>
    </citation>
    <scope>NUCLEOTIDE SEQUENCE [LARGE SCALE GENOMIC DNA]</scope>
    <source>
        <strain evidence="7 8">R1-1</strain>
    </source>
</reference>
<dbReference type="InterPro" id="IPR039424">
    <property type="entry name" value="SBP_5"/>
</dbReference>
<organism evidence="7 8">
    <name type="scientific">Clavibacter michiganensis subsp. insidiosus</name>
    <dbReference type="NCBI Taxonomy" id="33014"/>
    <lineage>
        <taxon>Bacteria</taxon>
        <taxon>Bacillati</taxon>
        <taxon>Actinomycetota</taxon>
        <taxon>Actinomycetes</taxon>
        <taxon>Micrococcales</taxon>
        <taxon>Microbacteriaceae</taxon>
        <taxon>Clavibacter</taxon>
    </lineage>
</organism>
<keyword evidence="4 5" id="KW-0732">Signal</keyword>
<feature type="domain" description="Solute-binding protein family 5" evidence="6">
    <location>
        <begin position="85"/>
        <end position="451"/>
    </location>
</feature>
<gene>
    <name evidence="7" type="ORF">VO01_06515</name>
</gene>
<dbReference type="PIRSF" id="PIRSF002741">
    <property type="entry name" value="MppA"/>
    <property type="match status" value="1"/>
</dbReference>